<comment type="caution">
    <text evidence="7">The sequence shown here is derived from an EMBL/GenBank/DDBJ whole genome shotgun (WGS) entry which is preliminary data.</text>
</comment>
<comment type="subcellular location">
    <subcellularLocation>
        <location evidence="1">Cell outer membrane</location>
    </subcellularLocation>
</comment>
<dbReference type="Proteomes" id="UP001549313">
    <property type="component" value="Unassembled WGS sequence"/>
</dbReference>
<reference evidence="7 8" key="1">
    <citation type="submission" date="2024-06" db="EMBL/GenBank/DDBJ databases">
        <title>Sorghum-associated microbial communities from plants grown in Nebraska, USA.</title>
        <authorList>
            <person name="Schachtman D."/>
        </authorList>
    </citation>
    <scope>NUCLEOTIDE SEQUENCE [LARGE SCALE GENOMIC DNA]</scope>
    <source>
        <strain evidence="7 8">2814</strain>
    </source>
</reference>
<keyword evidence="8" id="KW-1185">Reference proteome</keyword>
<evidence type="ECO:0000256" key="4">
    <source>
        <dbReference type="PROSITE-ProRule" id="PRU00473"/>
    </source>
</evidence>
<dbReference type="PANTHER" id="PTHR30329:SF21">
    <property type="entry name" value="LIPOPROTEIN YIAD-RELATED"/>
    <property type="match status" value="1"/>
</dbReference>
<feature type="domain" description="OmpA-like" evidence="6">
    <location>
        <begin position="36"/>
        <end position="151"/>
    </location>
</feature>
<evidence type="ECO:0000313" key="8">
    <source>
        <dbReference type="Proteomes" id="UP001549313"/>
    </source>
</evidence>
<evidence type="ECO:0000313" key="7">
    <source>
        <dbReference type="EMBL" id="MET4684094.1"/>
    </source>
</evidence>
<evidence type="ECO:0000256" key="1">
    <source>
        <dbReference type="ARBA" id="ARBA00004442"/>
    </source>
</evidence>
<dbReference type="EMBL" id="JBEPTF010000002">
    <property type="protein sequence ID" value="MET4684094.1"/>
    <property type="molecule type" value="Genomic_DNA"/>
</dbReference>
<accession>A0ABV2RBY6</accession>
<dbReference type="PANTHER" id="PTHR30329">
    <property type="entry name" value="STATOR ELEMENT OF FLAGELLAR MOTOR COMPLEX"/>
    <property type="match status" value="1"/>
</dbReference>
<keyword evidence="2 4" id="KW-0472">Membrane</keyword>
<dbReference type="RefSeq" id="WP_354089048.1">
    <property type="nucleotide sequence ID" value="NZ_JBEPTF010000002.1"/>
</dbReference>
<dbReference type="PROSITE" id="PS51123">
    <property type="entry name" value="OMPA_2"/>
    <property type="match status" value="1"/>
</dbReference>
<evidence type="ECO:0000256" key="5">
    <source>
        <dbReference type="SAM" id="SignalP"/>
    </source>
</evidence>
<dbReference type="InterPro" id="IPR036737">
    <property type="entry name" value="OmpA-like_sf"/>
</dbReference>
<proteinExistence type="predicted"/>
<keyword evidence="5" id="KW-0732">Signal</keyword>
<evidence type="ECO:0000259" key="6">
    <source>
        <dbReference type="PROSITE" id="PS51123"/>
    </source>
</evidence>
<dbReference type="SUPFAM" id="SSF103088">
    <property type="entry name" value="OmpA-like"/>
    <property type="match status" value="1"/>
</dbReference>
<feature type="chain" id="PRO_5046318308" evidence="5">
    <location>
        <begin position="20"/>
        <end position="153"/>
    </location>
</feature>
<dbReference type="InterPro" id="IPR006665">
    <property type="entry name" value="OmpA-like"/>
</dbReference>
<dbReference type="InterPro" id="IPR006664">
    <property type="entry name" value="OMP_bac"/>
</dbReference>
<gene>
    <name evidence="7" type="ORF">ABIE19_002024</name>
</gene>
<protein>
    <submittedName>
        <fullName evidence="7">Peptidoglycan-associated lipoprotein</fullName>
    </submittedName>
</protein>
<sequence>MKTIHVLAVVAGASLAALAACAPSSPYKERSDLVSNPAACAPKRFEVYFDNDQARLTPAAREAVSLTATQLQGCDVTKVQVLGLADARSGTAAANQTLSERRARAVAEVLAAAGLPAPAFEVEAAGADGARVNGVNDPLRRRTEVLIEARPRR</sequence>
<keyword evidence="3" id="KW-0998">Cell outer membrane</keyword>
<organism evidence="7 8">
    <name type="scientific">Brevundimonas faecalis</name>
    <dbReference type="NCBI Taxonomy" id="947378"/>
    <lineage>
        <taxon>Bacteria</taxon>
        <taxon>Pseudomonadati</taxon>
        <taxon>Pseudomonadota</taxon>
        <taxon>Alphaproteobacteria</taxon>
        <taxon>Caulobacterales</taxon>
        <taxon>Caulobacteraceae</taxon>
        <taxon>Brevundimonas</taxon>
    </lineage>
</organism>
<dbReference type="Pfam" id="PF00691">
    <property type="entry name" value="OmpA"/>
    <property type="match status" value="1"/>
</dbReference>
<name>A0ABV2RBY6_9CAUL</name>
<dbReference type="PROSITE" id="PS51257">
    <property type="entry name" value="PROKAR_LIPOPROTEIN"/>
    <property type="match status" value="1"/>
</dbReference>
<evidence type="ECO:0000256" key="2">
    <source>
        <dbReference type="ARBA" id="ARBA00023136"/>
    </source>
</evidence>
<evidence type="ECO:0000256" key="3">
    <source>
        <dbReference type="ARBA" id="ARBA00023237"/>
    </source>
</evidence>
<dbReference type="PRINTS" id="PR01021">
    <property type="entry name" value="OMPADOMAIN"/>
</dbReference>
<feature type="signal peptide" evidence="5">
    <location>
        <begin position="1"/>
        <end position="19"/>
    </location>
</feature>
<dbReference type="Gene3D" id="3.30.1330.60">
    <property type="entry name" value="OmpA-like domain"/>
    <property type="match status" value="1"/>
</dbReference>
<keyword evidence="7" id="KW-0449">Lipoprotein</keyword>
<dbReference type="InterPro" id="IPR050330">
    <property type="entry name" value="Bact_OuterMem_StrucFunc"/>
</dbReference>